<dbReference type="AlphaFoldDB" id="A0A4Z2F1U4"/>
<gene>
    <name evidence="2" type="ORF">EYF80_054710</name>
</gene>
<keyword evidence="3" id="KW-1185">Reference proteome</keyword>
<comment type="caution">
    <text evidence="2">The sequence shown here is derived from an EMBL/GenBank/DDBJ whole genome shotgun (WGS) entry which is preliminary data.</text>
</comment>
<proteinExistence type="predicted"/>
<feature type="region of interest" description="Disordered" evidence="1">
    <location>
        <begin position="86"/>
        <end position="109"/>
    </location>
</feature>
<sequence>MDNSSSNNRFRSTIFNHVGVVRGAEQRLAPPPHCCGLHGPLGGTGSSPDTTLRVVNALTMLCLCSLLMCDLRRIVFLPPDDEVRNHSFPSNVTLGDKVGHRGEKRSGLG</sequence>
<evidence type="ECO:0000313" key="3">
    <source>
        <dbReference type="Proteomes" id="UP000314294"/>
    </source>
</evidence>
<evidence type="ECO:0000256" key="1">
    <source>
        <dbReference type="SAM" id="MobiDB-lite"/>
    </source>
</evidence>
<reference evidence="2 3" key="1">
    <citation type="submission" date="2019-03" db="EMBL/GenBank/DDBJ databases">
        <title>First draft genome of Liparis tanakae, snailfish: a comprehensive survey of snailfish specific genes.</title>
        <authorList>
            <person name="Kim W."/>
            <person name="Song I."/>
            <person name="Jeong J.-H."/>
            <person name="Kim D."/>
            <person name="Kim S."/>
            <person name="Ryu S."/>
            <person name="Song J.Y."/>
            <person name="Lee S.K."/>
        </authorList>
    </citation>
    <scope>NUCLEOTIDE SEQUENCE [LARGE SCALE GENOMIC DNA]</scope>
    <source>
        <tissue evidence="2">Muscle</tissue>
    </source>
</reference>
<evidence type="ECO:0000313" key="2">
    <source>
        <dbReference type="EMBL" id="TNN35127.1"/>
    </source>
</evidence>
<dbReference type="Proteomes" id="UP000314294">
    <property type="component" value="Unassembled WGS sequence"/>
</dbReference>
<protein>
    <submittedName>
        <fullName evidence="2">Uncharacterized protein</fullName>
    </submittedName>
</protein>
<accession>A0A4Z2F1U4</accession>
<feature type="compositionally biased region" description="Basic and acidic residues" evidence="1">
    <location>
        <begin position="97"/>
        <end position="109"/>
    </location>
</feature>
<name>A0A4Z2F1U4_9TELE</name>
<dbReference type="EMBL" id="SRLO01001826">
    <property type="protein sequence ID" value="TNN35127.1"/>
    <property type="molecule type" value="Genomic_DNA"/>
</dbReference>
<organism evidence="2 3">
    <name type="scientific">Liparis tanakae</name>
    <name type="common">Tanaka's snailfish</name>
    <dbReference type="NCBI Taxonomy" id="230148"/>
    <lineage>
        <taxon>Eukaryota</taxon>
        <taxon>Metazoa</taxon>
        <taxon>Chordata</taxon>
        <taxon>Craniata</taxon>
        <taxon>Vertebrata</taxon>
        <taxon>Euteleostomi</taxon>
        <taxon>Actinopterygii</taxon>
        <taxon>Neopterygii</taxon>
        <taxon>Teleostei</taxon>
        <taxon>Neoteleostei</taxon>
        <taxon>Acanthomorphata</taxon>
        <taxon>Eupercaria</taxon>
        <taxon>Perciformes</taxon>
        <taxon>Cottioidei</taxon>
        <taxon>Cottales</taxon>
        <taxon>Liparidae</taxon>
        <taxon>Liparis</taxon>
    </lineage>
</organism>